<reference evidence="1" key="1">
    <citation type="journal article" date="2020" name="Nature">
        <title>Giant virus diversity and host interactions through global metagenomics.</title>
        <authorList>
            <person name="Schulz F."/>
            <person name="Roux S."/>
            <person name="Paez-Espino D."/>
            <person name="Jungbluth S."/>
            <person name="Walsh D.A."/>
            <person name="Denef V.J."/>
            <person name="McMahon K.D."/>
            <person name="Konstantinidis K.T."/>
            <person name="Eloe-Fadrosh E.A."/>
            <person name="Kyrpides N.C."/>
            <person name="Woyke T."/>
        </authorList>
    </citation>
    <scope>NUCLEOTIDE SEQUENCE</scope>
    <source>
        <strain evidence="1">GVMAG-S-1101165-83</strain>
    </source>
</reference>
<proteinExistence type="predicted"/>
<evidence type="ECO:0000313" key="1">
    <source>
        <dbReference type="EMBL" id="QHU10685.1"/>
    </source>
</evidence>
<dbReference type="EMBL" id="MN740770">
    <property type="protein sequence ID" value="QHU10685.1"/>
    <property type="molecule type" value="Genomic_DNA"/>
</dbReference>
<name>A0A6C0JY34_9ZZZZ</name>
<organism evidence="1">
    <name type="scientific">viral metagenome</name>
    <dbReference type="NCBI Taxonomy" id="1070528"/>
    <lineage>
        <taxon>unclassified sequences</taxon>
        <taxon>metagenomes</taxon>
        <taxon>organismal metagenomes</taxon>
    </lineage>
</organism>
<protein>
    <submittedName>
        <fullName evidence="1">Uncharacterized protein</fullName>
    </submittedName>
</protein>
<accession>A0A6C0JY34</accession>
<sequence length="143" mass="17189">MPIYFGFPVTCQEAFRLFSLDFEQAKCDIMQKYKLIENRYMECHFLEYMNNFFQGKNVEMRLFYTDKGQCIIGHKIENASVFTRKFLKVSEFTDMLEKLTTGFWCEIKILNCQEKFNKIVLEHMEDEPEIVEGAEPYIIEFHD</sequence>
<dbReference type="AlphaFoldDB" id="A0A6C0JY34"/>